<protein>
    <submittedName>
        <fullName evidence="9">SSI family serine proteinase inhibitor</fullName>
    </submittedName>
</protein>
<dbReference type="Pfam" id="PF00720">
    <property type="entry name" value="SSI"/>
    <property type="match status" value="1"/>
</dbReference>
<keyword evidence="5" id="KW-0722">Serine protease inhibitor</keyword>
<comment type="subcellular location">
    <subcellularLocation>
        <location evidence="1">Secreted</location>
    </subcellularLocation>
</comment>
<keyword evidence="6" id="KW-1015">Disulfide bond</keyword>
<proteinExistence type="inferred from homology"/>
<keyword evidence="7" id="KW-0732">Signal</keyword>
<keyword evidence="10" id="KW-1185">Reference proteome</keyword>
<dbReference type="Gene3D" id="3.30.350.10">
    <property type="entry name" value="Subtilisin inhibitor-like"/>
    <property type="match status" value="1"/>
</dbReference>
<comment type="caution">
    <text evidence="9">The sequence shown here is derived from an EMBL/GenBank/DDBJ whole genome shotgun (WGS) entry which is preliminary data.</text>
</comment>
<reference evidence="9 10" key="1">
    <citation type="submission" date="2023-05" db="EMBL/GenBank/DDBJ databases">
        <title>Streptomyces fuscus sp. nov., a brown-black pigment producing actinomyces isolated from dry sand of Sea duck farm.</title>
        <authorList>
            <person name="Xie J."/>
            <person name="Shen N."/>
        </authorList>
    </citation>
    <scope>NUCLEOTIDE SEQUENCE [LARGE SCALE GENOMIC DNA]</scope>
    <source>
        <strain evidence="9 10">CGMCC 4.1745</strain>
    </source>
</reference>
<feature type="domain" description="Subtilisin inhibitor" evidence="8">
    <location>
        <begin position="39"/>
        <end position="123"/>
    </location>
</feature>
<feature type="chain" id="PRO_5047415482" evidence="7">
    <location>
        <begin position="31"/>
        <end position="140"/>
    </location>
</feature>
<gene>
    <name evidence="9" type="ORF">QNO04_30840</name>
</gene>
<evidence type="ECO:0000256" key="6">
    <source>
        <dbReference type="ARBA" id="ARBA00023157"/>
    </source>
</evidence>
<dbReference type="InterPro" id="IPR020054">
    <property type="entry name" value="Prot_inh_SSI_I16_CS"/>
</dbReference>
<dbReference type="InterPro" id="IPR023549">
    <property type="entry name" value="Subtilisin_inhibitor"/>
</dbReference>
<keyword evidence="3" id="KW-0964">Secreted</keyword>
<dbReference type="RefSeq" id="WP_394306337.1">
    <property type="nucleotide sequence ID" value="NZ_JASKMA010000036.1"/>
</dbReference>
<feature type="signal peptide" evidence="7">
    <location>
        <begin position="1"/>
        <end position="30"/>
    </location>
</feature>
<accession>A0ABU3K0Z8</accession>
<dbReference type="Proteomes" id="UP001249760">
    <property type="component" value="Unassembled WGS sequence"/>
</dbReference>
<evidence type="ECO:0000256" key="5">
    <source>
        <dbReference type="ARBA" id="ARBA00022900"/>
    </source>
</evidence>
<evidence type="ECO:0000256" key="4">
    <source>
        <dbReference type="ARBA" id="ARBA00022690"/>
    </source>
</evidence>
<sequence>MTHTSVKTAGAALSAAALLLLAGATPSAHADTAPEPGNWLMLTVTHGDAPAAAEGGTLLRCDPPGGGHPHAEEACAQLSATDGRITALPAEDTLCPMIYAPVTAHAEGRWHDRQVTWTETFPNTCTLHARTGALFALDGT</sequence>
<evidence type="ECO:0000259" key="8">
    <source>
        <dbReference type="Pfam" id="PF00720"/>
    </source>
</evidence>
<comment type="similarity">
    <text evidence="2">Belongs to the protease inhibitor I16 (SSI) family.</text>
</comment>
<evidence type="ECO:0000256" key="7">
    <source>
        <dbReference type="SAM" id="SignalP"/>
    </source>
</evidence>
<dbReference type="SUPFAM" id="SSF55399">
    <property type="entry name" value="Subtilisin inhibitor"/>
    <property type="match status" value="1"/>
</dbReference>
<dbReference type="EMBL" id="JASKMA010000036">
    <property type="protein sequence ID" value="MDT6987849.1"/>
    <property type="molecule type" value="Genomic_DNA"/>
</dbReference>
<name>A0ABU3K0Z8_9ACTN</name>
<keyword evidence="4" id="KW-0646">Protease inhibitor</keyword>
<evidence type="ECO:0000313" key="10">
    <source>
        <dbReference type="Proteomes" id="UP001249760"/>
    </source>
</evidence>
<evidence type="ECO:0000256" key="3">
    <source>
        <dbReference type="ARBA" id="ARBA00022525"/>
    </source>
</evidence>
<dbReference type="InterPro" id="IPR036819">
    <property type="entry name" value="Subtilisin_inhibitor-like_sf"/>
</dbReference>
<organism evidence="9 10">
    <name type="scientific">Streptomyces lusitanus</name>
    <dbReference type="NCBI Taxonomy" id="68232"/>
    <lineage>
        <taxon>Bacteria</taxon>
        <taxon>Bacillati</taxon>
        <taxon>Actinomycetota</taxon>
        <taxon>Actinomycetes</taxon>
        <taxon>Kitasatosporales</taxon>
        <taxon>Streptomycetaceae</taxon>
        <taxon>Streptomyces</taxon>
    </lineage>
</organism>
<evidence type="ECO:0000256" key="2">
    <source>
        <dbReference type="ARBA" id="ARBA00010472"/>
    </source>
</evidence>
<evidence type="ECO:0000313" key="9">
    <source>
        <dbReference type="EMBL" id="MDT6987849.1"/>
    </source>
</evidence>
<dbReference type="PROSITE" id="PS00999">
    <property type="entry name" value="SSI"/>
    <property type="match status" value="1"/>
</dbReference>
<evidence type="ECO:0000256" key="1">
    <source>
        <dbReference type="ARBA" id="ARBA00004613"/>
    </source>
</evidence>